<protein>
    <submittedName>
        <fullName evidence="1">Uncharacterized protein</fullName>
    </submittedName>
</protein>
<name>A0A6J5N8E8_9CAUD</name>
<evidence type="ECO:0000313" key="1">
    <source>
        <dbReference type="EMBL" id="CAB4153746.1"/>
    </source>
</evidence>
<organism evidence="1">
    <name type="scientific">uncultured Caudovirales phage</name>
    <dbReference type="NCBI Taxonomy" id="2100421"/>
    <lineage>
        <taxon>Viruses</taxon>
        <taxon>Duplodnaviria</taxon>
        <taxon>Heunggongvirae</taxon>
        <taxon>Uroviricota</taxon>
        <taxon>Caudoviricetes</taxon>
        <taxon>Peduoviridae</taxon>
        <taxon>Maltschvirus</taxon>
        <taxon>Maltschvirus maltsch</taxon>
    </lineage>
</organism>
<accession>A0A6J5N8E8</accession>
<dbReference type="EMBL" id="LR796596">
    <property type="protein sequence ID" value="CAB4153746.1"/>
    <property type="molecule type" value="Genomic_DNA"/>
</dbReference>
<gene>
    <name evidence="1" type="ORF">UFOVP635_24</name>
</gene>
<reference evidence="1" key="1">
    <citation type="submission" date="2020-04" db="EMBL/GenBank/DDBJ databases">
        <authorList>
            <person name="Chiriac C."/>
            <person name="Salcher M."/>
            <person name="Ghai R."/>
            <person name="Kavagutti S V."/>
        </authorList>
    </citation>
    <scope>NUCLEOTIDE SEQUENCE</scope>
</reference>
<proteinExistence type="predicted"/>
<sequence length="96" mass="10951">MINVEVKIQDNITKDLKNIRKQLDAIPKKAAIKYRELTPINSGNARRNTFLFGKDVIRANYPYAERLDKGWSSQAPKGMTSEITKWLDSEVKSILG</sequence>